<dbReference type="SMART" id="SM00896">
    <property type="entry name" value="FDX-ACB"/>
    <property type="match status" value="1"/>
</dbReference>
<evidence type="ECO:0000256" key="9">
    <source>
        <dbReference type="ARBA" id="ARBA00023128"/>
    </source>
</evidence>
<dbReference type="CDD" id="cd00496">
    <property type="entry name" value="PheRS_alpha_core"/>
    <property type="match status" value="1"/>
</dbReference>
<evidence type="ECO:0000256" key="1">
    <source>
        <dbReference type="ARBA" id="ARBA00004305"/>
    </source>
</evidence>
<dbReference type="InterPro" id="IPR004530">
    <property type="entry name" value="Phe-tRNA-synth_IIc_mito"/>
</dbReference>
<dbReference type="Proteomes" id="UP000812966">
    <property type="component" value="Unassembled WGS sequence"/>
</dbReference>
<organism evidence="17 18">
    <name type="scientific">Filobasidium floriforme</name>
    <dbReference type="NCBI Taxonomy" id="5210"/>
    <lineage>
        <taxon>Eukaryota</taxon>
        <taxon>Fungi</taxon>
        <taxon>Dikarya</taxon>
        <taxon>Basidiomycota</taxon>
        <taxon>Agaricomycotina</taxon>
        <taxon>Tremellomycetes</taxon>
        <taxon>Filobasidiales</taxon>
        <taxon>Filobasidiaceae</taxon>
        <taxon>Filobasidium</taxon>
    </lineage>
</organism>
<evidence type="ECO:0000313" key="17">
    <source>
        <dbReference type="EMBL" id="KAG7529460.1"/>
    </source>
</evidence>
<dbReference type="Pfam" id="PF01409">
    <property type="entry name" value="tRNA-synt_2d"/>
    <property type="match status" value="2"/>
</dbReference>
<reference evidence="17" key="1">
    <citation type="submission" date="2020-04" db="EMBL/GenBank/DDBJ databases">
        <title>Analysis of mating type loci in Filobasidium floriforme.</title>
        <authorList>
            <person name="Nowrousian M."/>
        </authorList>
    </citation>
    <scope>NUCLEOTIDE SEQUENCE</scope>
    <source>
        <strain evidence="17">CBS 6242</strain>
    </source>
</reference>
<dbReference type="InterPro" id="IPR036690">
    <property type="entry name" value="Fdx_antiC-bd_sf"/>
</dbReference>
<dbReference type="InterPro" id="IPR002319">
    <property type="entry name" value="Phenylalanyl-tRNA_Synthase"/>
</dbReference>
<dbReference type="AlphaFoldDB" id="A0A8K0NNS2"/>
<evidence type="ECO:0000256" key="3">
    <source>
        <dbReference type="ARBA" id="ARBA00012814"/>
    </source>
</evidence>
<evidence type="ECO:0000256" key="8">
    <source>
        <dbReference type="ARBA" id="ARBA00022946"/>
    </source>
</evidence>
<dbReference type="EMBL" id="JABELV010000149">
    <property type="protein sequence ID" value="KAG7529460.1"/>
    <property type="molecule type" value="Genomic_DNA"/>
</dbReference>
<dbReference type="GO" id="GO:0005759">
    <property type="term" value="C:mitochondrial matrix"/>
    <property type="evidence" value="ECO:0007669"/>
    <property type="project" value="UniProtKB-SubCell"/>
</dbReference>
<comment type="subcellular location">
    <subcellularLocation>
        <location evidence="1">Mitochondrion matrix</location>
    </subcellularLocation>
</comment>
<dbReference type="Gene3D" id="3.30.930.10">
    <property type="entry name" value="Bira Bifunctional Protein, Domain 2"/>
    <property type="match status" value="1"/>
</dbReference>
<dbReference type="GO" id="GO:0000049">
    <property type="term" value="F:tRNA binding"/>
    <property type="evidence" value="ECO:0007669"/>
    <property type="project" value="InterPro"/>
</dbReference>
<dbReference type="PANTHER" id="PTHR11538:SF41">
    <property type="entry name" value="PHENYLALANINE--TRNA LIGASE, MITOCHONDRIAL"/>
    <property type="match status" value="1"/>
</dbReference>
<sequence>MLCSNISAQVRGRAVSLVRCGRISLLAGCRTAVGPLNVSSLRGLASKVQQDLVVGGIAYPKDAWTNTPGTILSKIPKRLHDQADHPIGILRSQIESHFKGFTPVSPAAAVVTVKENFDELGFAPDHPGRSMTDSYYLNKDNMLRTHTSAHEVATFRAGHDSWLLSADVYRRDEIDSSHYPAFHQMEGARVWEQSDLAVLKKLNAEMKKQLEACPLLIEDIAMTSGDNPYQAEHDPEFAAEVAQNLKHSLNSLIFRLFGQTRPGGAASNEEPLKVRWIEAFFPFTSPSYEVEVWWGGEWLEILGCGVVKQQTLITADVPHKIGWAFGLGLERIAMILFSIPDIRLFWSEDARFTKQFQAGQITTFQPYSKYPPCIKDISFWLPETASEEHGAKAAGGGGAVVQGRKPFHENDFCEIVRDVAGDLVENVNLIDDFTHKKTGRKSKCYRITYRSMDRSLSNEEVNKLQSIASGRLVDEMGLELR</sequence>
<dbReference type="GO" id="GO:0005524">
    <property type="term" value="F:ATP binding"/>
    <property type="evidence" value="ECO:0007669"/>
    <property type="project" value="UniProtKB-KW"/>
</dbReference>
<keyword evidence="8" id="KW-0809">Transit peptide</keyword>
<dbReference type="GO" id="GO:0004826">
    <property type="term" value="F:phenylalanine-tRNA ligase activity"/>
    <property type="evidence" value="ECO:0007669"/>
    <property type="project" value="UniProtKB-EC"/>
</dbReference>
<evidence type="ECO:0000256" key="10">
    <source>
        <dbReference type="ARBA" id="ARBA00023146"/>
    </source>
</evidence>
<evidence type="ECO:0000256" key="12">
    <source>
        <dbReference type="ARBA" id="ARBA00049255"/>
    </source>
</evidence>
<dbReference type="PROSITE" id="PS51447">
    <property type="entry name" value="FDX_ACB"/>
    <property type="match status" value="1"/>
</dbReference>
<keyword evidence="18" id="KW-1185">Reference proteome</keyword>
<evidence type="ECO:0000256" key="11">
    <source>
        <dbReference type="ARBA" id="ARBA00031194"/>
    </source>
</evidence>
<dbReference type="Gene3D" id="3.30.70.380">
    <property type="entry name" value="Ferrodoxin-fold anticodon-binding domain"/>
    <property type="match status" value="1"/>
</dbReference>
<evidence type="ECO:0000259" key="15">
    <source>
        <dbReference type="PROSITE" id="PS50862"/>
    </source>
</evidence>
<comment type="catalytic activity">
    <reaction evidence="12">
        <text>tRNA(Phe) + L-phenylalanine + ATP = L-phenylalanyl-tRNA(Phe) + AMP + diphosphate + H(+)</text>
        <dbReference type="Rhea" id="RHEA:19413"/>
        <dbReference type="Rhea" id="RHEA-COMP:9668"/>
        <dbReference type="Rhea" id="RHEA-COMP:9699"/>
        <dbReference type="ChEBI" id="CHEBI:15378"/>
        <dbReference type="ChEBI" id="CHEBI:30616"/>
        <dbReference type="ChEBI" id="CHEBI:33019"/>
        <dbReference type="ChEBI" id="CHEBI:58095"/>
        <dbReference type="ChEBI" id="CHEBI:78442"/>
        <dbReference type="ChEBI" id="CHEBI:78531"/>
        <dbReference type="ChEBI" id="CHEBI:456215"/>
        <dbReference type="EC" id="6.1.1.20"/>
    </reaction>
</comment>
<dbReference type="OrthoDB" id="4457at2759"/>
<dbReference type="SUPFAM" id="SSF55681">
    <property type="entry name" value="Class II aaRS and biotin synthetases"/>
    <property type="match status" value="1"/>
</dbReference>
<evidence type="ECO:0000256" key="7">
    <source>
        <dbReference type="ARBA" id="ARBA00022917"/>
    </source>
</evidence>
<accession>A0A8K0NNS2</accession>
<keyword evidence="10" id="KW-0030">Aminoacyl-tRNA synthetase</keyword>
<dbReference type="InterPro" id="IPR006195">
    <property type="entry name" value="aa-tRNA-synth_II"/>
</dbReference>
<proteinExistence type="inferred from homology"/>
<keyword evidence="4" id="KW-0436">Ligase</keyword>
<evidence type="ECO:0000256" key="6">
    <source>
        <dbReference type="ARBA" id="ARBA00022840"/>
    </source>
</evidence>
<dbReference type="SUPFAM" id="SSF54991">
    <property type="entry name" value="Anticodon-binding domain of PheRS"/>
    <property type="match status" value="1"/>
</dbReference>
<evidence type="ECO:0000259" key="16">
    <source>
        <dbReference type="PROSITE" id="PS51447"/>
    </source>
</evidence>
<comment type="function">
    <text evidence="13">Is responsible for the charging of tRNA(Phe) with phenylalanine in mitochondrial translation.</text>
</comment>
<feature type="domain" description="Aminoacyl-transfer RNA synthetases class-II family profile" evidence="15">
    <location>
        <begin position="166"/>
        <end position="366"/>
    </location>
</feature>
<name>A0A8K0NNS2_9TREE</name>
<dbReference type="PROSITE" id="PS50862">
    <property type="entry name" value="AA_TRNA_LIGASE_II"/>
    <property type="match status" value="1"/>
</dbReference>
<dbReference type="GO" id="GO:0006432">
    <property type="term" value="P:phenylalanyl-tRNA aminoacylation"/>
    <property type="evidence" value="ECO:0007669"/>
    <property type="project" value="InterPro"/>
</dbReference>
<evidence type="ECO:0000256" key="13">
    <source>
        <dbReference type="ARBA" id="ARBA00057761"/>
    </source>
</evidence>
<comment type="similarity">
    <text evidence="2">Belongs to the class-II aminoacyl-tRNA synthetase family.</text>
</comment>
<keyword evidence="6" id="KW-0067">ATP-binding</keyword>
<dbReference type="FunFam" id="3.30.70.380:FF:000002">
    <property type="entry name" value="phenylalanine--tRNA ligase, mitochondrial"/>
    <property type="match status" value="1"/>
</dbReference>
<evidence type="ECO:0000313" key="18">
    <source>
        <dbReference type="Proteomes" id="UP000812966"/>
    </source>
</evidence>
<comment type="caution">
    <text evidence="17">The sequence shown here is derived from an EMBL/GenBank/DDBJ whole genome shotgun (WGS) entry which is preliminary data.</text>
</comment>
<evidence type="ECO:0000256" key="14">
    <source>
        <dbReference type="ARBA" id="ARBA00073229"/>
    </source>
</evidence>
<dbReference type="PANTHER" id="PTHR11538">
    <property type="entry name" value="PHENYLALANYL-TRNA SYNTHETASE"/>
    <property type="match status" value="1"/>
</dbReference>
<feature type="domain" description="FDX-ACB" evidence="16">
    <location>
        <begin position="368"/>
        <end position="481"/>
    </location>
</feature>
<dbReference type="FunFam" id="3.30.930.10:FF:000053">
    <property type="entry name" value="Phenylalanyl-tRNA synthetase mitochondrial"/>
    <property type="match status" value="1"/>
</dbReference>
<dbReference type="InterPro" id="IPR045864">
    <property type="entry name" value="aa-tRNA-synth_II/BPL/LPL"/>
</dbReference>
<keyword evidence="7" id="KW-0648">Protein biosynthesis</keyword>
<gene>
    <name evidence="17" type="ORF">FFLO_05636</name>
</gene>
<dbReference type="InterPro" id="IPR005121">
    <property type="entry name" value="Fdx_antiC-bd"/>
</dbReference>
<keyword evidence="9" id="KW-0496">Mitochondrion</keyword>
<dbReference type="EC" id="6.1.1.20" evidence="3"/>
<dbReference type="Pfam" id="PF03147">
    <property type="entry name" value="FDX-ACB"/>
    <property type="match status" value="1"/>
</dbReference>
<evidence type="ECO:0000256" key="5">
    <source>
        <dbReference type="ARBA" id="ARBA00022741"/>
    </source>
</evidence>
<evidence type="ECO:0000256" key="2">
    <source>
        <dbReference type="ARBA" id="ARBA00008226"/>
    </source>
</evidence>
<dbReference type="NCBIfam" id="TIGR00469">
    <property type="entry name" value="pheS_mito"/>
    <property type="match status" value="1"/>
</dbReference>
<evidence type="ECO:0000256" key="4">
    <source>
        <dbReference type="ARBA" id="ARBA00022598"/>
    </source>
</evidence>
<keyword evidence="5" id="KW-0547">Nucleotide-binding</keyword>
<protein>
    <recommendedName>
        <fullName evidence="14">Phenylalanine--tRNA ligase, mitochondrial</fullName>
        <ecNumber evidence="3">6.1.1.20</ecNumber>
    </recommendedName>
    <alternativeName>
        <fullName evidence="11">Phenylalanyl-tRNA synthetase</fullName>
    </alternativeName>
</protein>